<organism evidence="2 3">
    <name type="scientific">Streptomyces scabichelini</name>
    <dbReference type="NCBI Taxonomy" id="2711217"/>
    <lineage>
        <taxon>Bacteria</taxon>
        <taxon>Bacillati</taxon>
        <taxon>Actinomycetota</taxon>
        <taxon>Actinomycetes</taxon>
        <taxon>Kitasatosporales</taxon>
        <taxon>Streptomycetaceae</taxon>
        <taxon>Streptomyces</taxon>
    </lineage>
</organism>
<dbReference type="Proteomes" id="UP000472335">
    <property type="component" value="Unassembled WGS sequence"/>
</dbReference>
<proteinExistence type="predicted"/>
<keyword evidence="1" id="KW-0175">Coiled coil</keyword>
<name>A0A6G4UYM6_9ACTN</name>
<evidence type="ECO:0000256" key="1">
    <source>
        <dbReference type="SAM" id="Coils"/>
    </source>
</evidence>
<accession>A0A6G4UYM6</accession>
<dbReference type="EMBL" id="JAAKZY010000006">
    <property type="protein sequence ID" value="NGO06743.1"/>
    <property type="molecule type" value="Genomic_DNA"/>
</dbReference>
<evidence type="ECO:0000313" key="2">
    <source>
        <dbReference type="EMBL" id="NGO06743.1"/>
    </source>
</evidence>
<reference evidence="2 3" key="1">
    <citation type="submission" date="2020-02" db="EMBL/GenBank/DDBJ databases">
        <title>Whole-genome analyses of novel actinobacteria.</title>
        <authorList>
            <person name="Sahin N."/>
            <person name="Gencbay T."/>
        </authorList>
    </citation>
    <scope>NUCLEOTIDE SEQUENCE [LARGE SCALE GENOMIC DNA]</scope>
    <source>
        <strain evidence="2 3">HC44</strain>
    </source>
</reference>
<sequence>MTDAKALRAKVEKLRAEAEKKANPLAQAEAALAEAETQLARQREERAQEFEQRTANTWQAEAQRLHTEHRHAMRRFTELLAEEPWFAAFLEARAARWKHIHYSSYGTGAHYRATGERLPDGGSGIHPGYHDSPFLDVILREGEQLAKNMAADYMDALEAEREAYINGE</sequence>
<dbReference type="AlphaFoldDB" id="A0A6G4UYM6"/>
<gene>
    <name evidence="2" type="ORF">G5C60_03450</name>
</gene>
<protein>
    <submittedName>
        <fullName evidence="2">Uncharacterized protein</fullName>
    </submittedName>
</protein>
<keyword evidence="3" id="KW-1185">Reference proteome</keyword>
<dbReference type="RefSeq" id="WP_165254660.1">
    <property type="nucleotide sequence ID" value="NZ_JAAKZY010000006.1"/>
</dbReference>
<evidence type="ECO:0000313" key="3">
    <source>
        <dbReference type="Proteomes" id="UP000472335"/>
    </source>
</evidence>
<feature type="coiled-coil region" evidence="1">
    <location>
        <begin position="1"/>
        <end position="53"/>
    </location>
</feature>
<comment type="caution">
    <text evidence="2">The sequence shown here is derived from an EMBL/GenBank/DDBJ whole genome shotgun (WGS) entry which is preliminary data.</text>
</comment>